<feature type="compositionally biased region" description="Low complexity" evidence="1">
    <location>
        <begin position="213"/>
        <end position="222"/>
    </location>
</feature>
<feature type="region of interest" description="Disordered" evidence="1">
    <location>
        <begin position="77"/>
        <end position="114"/>
    </location>
</feature>
<sequence>MDNTQNGSLPGPAAAGSTTTPHGQYIVVITKNAKCDMCNQRNKSTMQKCSTCGLTTCATCHAQGRYEPRHNLAGMNLSWNPPAVDGDHGGGAARHGGNRSRGRPGSVRQSLSDVPAAAPSVAPAAVAPAAVAPAAVAPAAVAPAAVAPAAVAPAADVVPAAGTVSAAASVAPAAGTVPAAAAATRGRGRGRGRPRGRSGLVRQSINARPPVPAAASPVAGPSNPGPPPVPDLPAAAPHAAAPLAVAAAPIVPPRLGRKPLPR</sequence>
<keyword evidence="3" id="KW-1185">Reference proteome</keyword>
<accession>A0ABR2J5Z0</accession>
<evidence type="ECO:0000313" key="2">
    <source>
        <dbReference type="EMBL" id="KAK8873198.1"/>
    </source>
</evidence>
<comment type="caution">
    <text evidence="2">The sequence shown here is derived from an EMBL/GenBank/DDBJ whole genome shotgun (WGS) entry which is preliminary data.</text>
</comment>
<evidence type="ECO:0000313" key="3">
    <source>
        <dbReference type="Proteomes" id="UP001390339"/>
    </source>
</evidence>
<dbReference type="EMBL" id="JAPCWZ010000003">
    <property type="protein sequence ID" value="KAK8873198.1"/>
    <property type="molecule type" value="Genomic_DNA"/>
</dbReference>
<feature type="region of interest" description="Disordered" evidence="1">
    <location>
        <begin position="169"/>
        <end position="235"/>
    </location>
</feature>
<evidence type="ECO:0000256" key="1">
    <source>
        <dbReference type="SAM" id="MobiDB-lite"/>
    </source>
</evidence>
<feature type="compositionally biased region" description="Basic residues" evidence="1">
    <location>
        <begin position="186"/>
        <end position="196"/>
    </location>
</feature>
<organism evidence="2 3">
    <name type="scientific">Apiospora arundinis</name>
    <dbReference type="NCBI Taxonomy" id="335852"/>
    <lineage>
        <taxon>Eukaryota</taxon>
        <taxon>Fungi</taxon>
        <taxon>Dikarya</taxon>
        <taxon>Ascomycota</taxon>
        <taxon>Pezizomycotina</taxon>
        <taxon>Sordariomycetes</taxon>
        <taxon>Xylariomycetidae</taxon>
        <taxon>Amphisphaeriales</taxon>
        <taxon>Apiosporaceae</taxon>
        <taxon>Apiospora</taxon>
    </lineage>
</organism>
<feature type="compositionally biased region" description="Low complexity" evidence="1">
    <location>
        <begin position="169"/>
        <end position="185"/>
    </location>
</feature>
<proteinExistence type="predicted"/>
<gene>
    <name evidence="2" type="ORF">PGQ11_003712</name>
</gene>
<dbReference type="Proteomes" id="UP001390339">
    <property type="component" value="Unassembled WGS sequence"/>
</dbReference>
<name>A0ABR2J5Z0_9PEZI</name>
<reference evidence="2 3" key="1">
    <citation type="journal article" date="2024" name="IMA Fungus">
        <title>Apiospora arundinis, a panoply of carbohydrate-active enzymes and secondary metabolites.</title>
        <authorList>
            <person name="Sorensen T."/>
            <person name="Petersen C."/>
            <person name="Muurmann A.T."/>
            <person name="Christiansen J.V."/>
            <person name="Brundto M.L."/>
            <person name="Overgaard C.K."/>
            <person name="Boysen A.T."/>
            <person name="Wollenberg R.D."/>
            <person name="Larsen T.O."/>
            <person name="Sorensen J.L."/>
            <person name="Nielsen K.L."/>
            <person name="Sondergaard T.E."/>
        </authorList>
    </citation>
    <scope>NUCLEOTIDE SEQUENCE [LARGE SCALE GENOMIC DNA]</scope>
    <source>
        <strain evidence="2 3">AAU 773</strain>
    </source>
</reference>
<feature type="region of interest" description="Disordered" evidence="1">
    <location>
        <begin position="1"/>
        <end position="20"/>
    </location>
</feature>
<protein>
    <submittedName>
        <fullName evidence="2">Uncharacterized protein</fullName>
    </submittedName>
</protein>